<keyword evidence="1" id="KW-0175">Coiled coil</keyword>
<dbReference type="FunFam" id="3.30.830.10:FF:000031">
    <property type="entry name" value="Putative zinc metalloprotease"/>
    <property type="match status" value="1"/>
</dbReference>
<evidence type="ECO:0000256" key="2">
    <source>
        <dbReference type="SAM" id="MobiDB-lite"/>
    </source>
</evidence>
<dbReference type="InterPro" id="IPR007863">
    <property type="entry name" value="Peptidase_M16_C"/>
</dbReference>
<dbReference type="EMBL" id="PTQR01000061">
    <property type="protein sequence ID" value="TKX22751.1"/>
    <property type="molecule type" value="Genomic_DNA"/>
</dbReference>
<dbReference type="InterPro" id="IPR011249">
    <property type="entry name" value="Metalloenz_LuxS/M16"/>
</dbReference>
<sequence length="1046" mass="117498">MSPAAVQSHFRLVQRFDLDYAPVSITQYESTRTGMRVVVANQEGPKVFGYFALATEIHDDSGSPHTLEHLCFMGSKSYRYKGILDKLATRVYSNTNAWTATDHTAYTLETAGWEGFSSILPVYLEHVLVPTLTDAGCYTEVFHIDGTGNDAGVVYSEMQGVQNTQGELMELESKRLLYPEGNGFRYETGGMMENLRVLTADRIREFHKEMYQPKNLSLVLIGQVDQKQLLRILDDFEETILDDVPAVDAPFTRPWVESKKTPELNTTTIKTVEFPEEDESTGEISISFLGPSCNDVVASSALTITLMYLAESSACVLENTLVEKEHLCSAVYYYANPRPETGIEFTLSAVKTSKLADVEKRFFEVLRGTASKELDMKYLHDCIHRAKRQQIYKRETHAETLATDLIEDHLFGNRDGTDLRHLENFAELEELFTWTDKQWREFLSKWIADAHHVSILGVPSKKLSDKLKADEQARVKAQQKKFGEKGLKELAEKLEEAKAENDKPIPDSILSGFAVPDPSSIHFINTTTARAGLAKKMGRLDNDIQKRIDEDDSDLPLFLHFEHIRSKFVRIKLVMSTAPVPTHLKPLISLYVSNFFATPIMRDGQKIKFEDVVVELERDTVGFGMRYGPAHSELLSITFEVEPEMYTKAIKWIRTMLYDFVFDEERLMTSLTKILADIPDEKRDGSSVNAALEYMTEYTRDSVVKATATPVKGLYMKRTKARMLRDPQAVISQLNELVKAMHQPSNYRAYVAADLTTLPSPVSTWNLLLANTDTTAPLRPIDDQKAALTPAGLNPGSTALIVPMATIDSSFARFVIKGPDSHSHPDLPAIMVAESYLDAVEGPLWVAVRGTGLAYGAGWRRSLGTGTYTYRIWRSPECYKAFEASREQIVGLATGKIELDTLALEGAISTIVQGFADEQPTASAAAALSFSNQVVRGIGKDWNDGMLKKVRGVGKEEVRDVLKRYFSKIFEPENVNVYITCATIMQENLLKKFTEAGFKAEVKQLAHFEDDYGLEPVEGEDELDDEDEDEDDDEDDEDDDEDSDEE</sequence>
<feature type="region of interest" description="Disordered" evidence="2">
    <location>
        <begin position="1009"/>
        <end position="1046"/>
    </location>
</feature>
<reference evidence="4 5" key="1">
    <citation type="submission" date="2018-02" db="EMBL/GenBank/DDBJ databases">
        <title>Draft genome sequences of Elsinoe sp., causing black scab on jojoba.</title>
        <authorList>
            <person name="Stodart B."/>
            <person name="Jeffress S."/>
            <person name="Ash G."/>
            <person name="Arun Chinnappa K."/>
        </authorList>
    </citation>
    <scope>NUCLEOTIDE SEQUENCE [LARGE SCALE GENOMIC DNA]</scope>
    <source>
        <strain evidence="4 5">Hillstone_2</strain>
    </source>
</reference>
<dbReference type="PANTHER" id="PTHR43016:SF16">
    <property type="entry name" value="METALLOPROTEASE, PUTATIVE (AFU_ORTHOLOGUE AFUA_4G07610)-RELATED"/>
    <property type="match status" value="1"/>
</dbReference>
<feature type="coiled-coil region" evidence="1">
    <location>
        <begin position="460"/>
        <end position="500"/>
    </location>
</feature>
<dbReference type="Proteomes" id="UP000308133">
    <property type="component" value="Unassembled WGS sequence"/>
</dbReference>
<gene>
    <name evidence="4" type="ORF">C1H76_5068</name>
</gene>
<accession>A0A4U7B0C2</accession>
<protein>
    <submittedName>
        <fullName evidence="4">Peptidase-like protein 8</fullName>
    </submittedName>
</protein>
<evidence type="ECO:0000256" key="1">
    <source>
        <dbReference type="SAM" id="Coils"/>
    </source>
</evidence>
<dbReference type="AlphaFoldDB" id="A0A4U7B0C2"/>
<dbReference type="SUPFAM" id="SSF63411">
    <property type="entry name" value="LuxS/MPP-like metallohydrolase"/>
    <property type="match status" value="4"/>
</dbReference>
<proteinExistence type="predicted"/>
<evidence type="ECO:0000313" key="5">
    <source>
        <dbReference type="Proteomes" id="UP000308133"/>
    </source>
</evidence>
<organism evidence="4 5">
    <name type="scientific">Elsinoe australis</name>
    <dbReference type="NCBI Taxonomy" id="40998"/>
    <lineage>
        <taxon>Eukaryota</taxon>
        <taxon>Fungi</taxon>
        <taxon>Dikarya</taxon>
        <taxon>Ascomycota</taxon>
        <taxon>Pezizomycotina</taxon>
        <taxon>Dothideomycetes</taxon>
        <taxon>Dothideomycetidae</taxon>
        <taxon>Myriangiales</taxon>
        <taxon>Elsinoaceae</taxon>
        <taxon>Elsinoe</taxon>
    </lineage>
</organism>
<dbReference type="Gene3D" id="3.30.830.10">
    <property type="entry name" value="Metalloenzyme, LuxS/M16 peptidase-like"/>
    <property type="match status" value="4"/>
</dbReference>
<feature type="compositionally biased region" description="Acidic residues" evidence="2">
    <location>
        <begin position="1011"/>
        <end position="1046"/>
    </location>
</feature>
<feature type="domain" description="Peptidase M16 C-terminal" evidence="3">
    <location>
        <begin position="198"/>
        <end position="381"/>
    </location>
</feature>
<evidence type="ECO:0000259" key="3">
    <source>
        <dbReference type="Pfam" id="PF05193"/>
    </source>
</evidence>
<dbReference type="FunFam" id="3.30.830.10:FF:000015">
    <property type="entry name" value="Putative zinc metalloprotease"/>
    <property type="match status" value="1"/>
</dbReference>
<comment type="caution">
    <text evidence="4">The sequence shown here is derived from an EMBL/GenBank/DDBJ whole genome shotgun (WGS) entry which is preliminary data.</text>
</comment>
<dbReference type="Pfam" id="PF05193">
    <property type="entry name" value="Peptidase_M16_C"/>
    <property type="match status" value="1"/>
</dbReference>
<name>A0A4U7B0C2_9PEZI</name>
<dbReference type="PANTHER" id="PTHR43016">
    <property type="entry name" value="PRESEQUENCE PROTEASE"/>
    <property type="match status" value="1"/>
</dbReference>
<dbReference type="GO" id="GO:0046872">
    <property type="term" value="F:metal ion binding"/>
    <property type="evidence" value="ECO:0007669"/>
    <property type="project" value="InterPro"/>
</dbReference>
<evidence type="ECO:0000313" key="4">
    <source>
        <dbReference type="EMBL" id="TKX22751.1"/>
    </source>
</evidence>